<dbReference type="InterPro" id="IPR019019">
    <property type="entry name" value="H-type_lectin_domain"/>
</dbReference>
<dbReference type="Proteomes" id="UP000184085">
    <property type="component" value="Unassembled WGS sequence"/>
</dbReference>
<name>A0A1M4MYB7_9RHOB</name>
<dbReference type="InterPro" id="IPR052487">
    <property type="entry name" value="Galactose-binding_lectin"/>
</dbReference>
<dbReference type="GO" id="GO:0009986">
    <property type="term" value="C:cell surface"/>
    <property type="evidence" value="ECO:0007669"/>
    <property type="project" value="TreeGrafter"/>
</dbReference>
<dbReference type="SUPFAM" id="SSF141086">
    <property type="entry name" value="Agglutinin HPA-like"/>
    <property type="match status" value="1"/>
</dbReference>
<dbReference type="GO" id="GO:0030247">
    <property type="term" value="F:polysaccharide binding"/>
    <property type="evidence" value="ECO:0007669"/>
    <property type="project" value="TreeGrafter"/>
</dbReference>
<dbReference type="GO" id="GO:0070492">
    <property type="term" value="F:oligosaccharide binding"/>
    <property type="evidence" value="ECO:0007669"/>
    <property type="project" value="TreeGrafter"/>
</dbReference>
<evidence type="ECO:0000313" key="2">
    <source>
        <dbReference type="EMBL" id="SCM66777.1"/>
    </source>
</evidence>
<reference evidence="3" key="1">
    <citation type="submission" date="2016-09" db="EMBL/GenBank/DDBJ databases">
        <authorList>
            <person name="Wibberg D."/>
        </authorList>
    </citation>
    <scope>NUCLEOTIDE SEQUENCE [LARGE SCALE GENOMIC DNA]</scope>
</reference>
<organism evidence="2 3">
    <name type="scientific">Donghicola eburneus</name>
    <dbReference type="NCBI Taxonomy" id="393278"/>
    <lineage>
        <taxon>Bacteria</taxon>
        <taxon>Pseudomonadati</taxon>
        <taxon>Pseudomonadota</taxon>
        <taxon>Alphaproteobacteria</taxon>
        <taxon>Rhodobacterales</taxon>
        <taxon>Roseobacteraceae</taxon>
        <taxon>Donghicola</taxon>
    </lineage>
</organism>
<dbReference type="GO" id="GO:0045335">
    <property type="term" value="C:phagocytic vesicle"/>
    <property type="evidence" value="ECO:0007669"/>
    <property type="project" value="TreeGrafter"/>
</dbReference>
<feature type="domain" description="H-type lectin" evidence="1">
    <location>
        <begin position="39"/>
        <end position="104"/>
    </location>
</feature>
<dbReference type="AlphaFoldDB" id="A0A1M4MYB7"/>
<dbReference type="GO" id="GO:0098636">
    <property type="term" value="C:protein complex involved in cell adhesion"/>
    <property type="evidence" value="ECO:0007669"/>
    <property type="project" value="TreeGrafter"/>
</dbReference>
<keyword evidence="3" id="KW-1185">Reference proteome</keyword>
<evidence type="ECO:0000259" key="1">
    <source>
        <dbReference type="Pfam" id="PF09458"/>
    </source>
</evidence>
<dbReference type="Pfam" id="PF09458">
    <property type="entry name" value="H_lectin"/>
    <property type="match status" value="1"/>
</dbReference>
<dbReference type="Gene3D" id="2.60.40.2080">
    <property type="match status" value="1"/>
</dbReference>
<accession>A0A1M4MYB7</accession>
<evidence type="ECO:0000313" key="3">
    <source>
        <dbReference type="Proteomes" id="UP000184085"/>
    </source>
</evidence>
<dbReference type="PANTHER" id="PTHR46938">
    <property type="entry name" value="DISCOIDIN-1 SUBUNIT A-RELATED-RELATED"/>
    <property type="match status" value="1"/>
</dbReference>
<dbReference type="GO" id="GO:0046871">
    <property type="term" value="F:N-acetylgalactosamine binding"/>
    <property type="evidence" value="ECO:0007669"/>
    <property type="project" value="TreeGrafter"/>
</dbReference>
<dbReference type="EMBL" id="FMJB01000040">
    <property type="protein sequence ID" value="SCM66777.1"/>
    <property type="molecule type" value="Genomic_DNA"/>
</dbReference>
<dbReference type="GO" id="GO:0098609">
    <property type="term" value="P:cell-cell adhesion"/>
    <property type="evidence" value="ECO:0007669"/>
    <property type="project" value="TreeGrafter"/>
</dbReference>
<protein>
    <submittedName>
        <fullName evidence="2">ATP synthase</fullName>
    </submittedName>
</protein>
<proteinExistence type="predicted"/>
<sequence>MKRLNTFQVGIDSGDIVLFSDFEEGGEMWRGSGPRDRVKKIKFSAIYQDPPSVTVGLSLWDLDSDTNVRVEIAAENITVRGFDLVFRTWGDTRIARARASWQAIGSLPHEDDWQLY</sequence>
<dbReference type="InterPro" id="IPR037221">
    <property type="entry name" value="H-type_lectin_dom_sf"/>
</dbReference>
<dbReference type="RefSeq" id="WP_072704833.1">
    <property type="nucleotide sequence ID" value="NZ_FMJB01000040.1"/>
</dbReference>
<gene>
    <name evidence="2" type="ORF">KARMA_0959</name>
</gene>